<evidence type="ECO:0000313" key="2">
    <source>
        <dbReference type="Proteomes" id="UP001195769"/>
    </source>
</evidence>
<dbReference type="AlphaFoldDB" id="A0AAD4DTA9"/>
<name>A0AAD4DTA9_9AGAM</name>
<evidence type="ECO:0000313" key="1">
    <source>
        <dbReference type="EMBL" id="KAG1893560.1"/>
    </source>
</evidence>
<dbReference type="Proteomes" id="UP001195769">
    <property type="component" value="Unassembled WGS sequence"/>
</dbReference>
<proteinExistence type="predicted"/>
<comment type="caution">
    <text evidence="1">The sequence shown here is derived from an EMBL/GenBank/DDBJ whole genome shotgun (WGS) entry which is preliminary data.</text>
</comment>
<accession>A0AAD4DTA9</accession>
<dbReference type="EMBL" id="JABBWK010000095">
    <property type="protein sequence ID" value="KAG1893560.1"/>
    <property type="molecule type" value="Genomic_DNA"/>
</dbReference>
<protein>
    <submittedName>
        <fullName evidence="1">Uncharacterized protein</fullName>
    </submittedName>
</protein>
<gene>
    <name evidence="1" type="ORF">F5891DRAFT_1196187</name>
</gene>
<reference evidence="1" key="1">
    <citation type="journal article" date="2020" name="New Phytol.">
        <title>Comparative genomics reveals dynamic genome evolution in host specialist ectomycorrhizal fungi.</title>
        <authorList>
            <person name="Lofgren L.A."/>
            <person name="Nguyen N.H."/>
            <person name="Vilgalys R."/>
            <person name="Ruytinx J."/>
            <person name="Liao H.L."/>
            <person name="Branco S."/>
            <person name="Kuo A."/>
            <person name="LaButti K."/>
            <person name="Lipzen A."/>
            <person name="Andreopoulos W."/>
            <person name="Pangilinan J."/>
            <person name="Riley R."/>
            <person name="Hundley H."/>
            <person name="Na H."/>
            <person name="Barry K."/>
            <person name="Grigoriev I.V."/>
            <person name="Stajich J.E."/>
            <person name="Kennedy P.G."/>
        </authorList>
    </citation>
    <scope>NUCLEOTIDE SEQUENCE</scope>
    <source>
        <strain evidence="1">FC203</strain>
    </source>
</reference>
<sequence>MSAAALDLIEMFDGEGAFVFVDRQPGSLPVFHVQTSADLRSSGVQAAGQSNHGVILALEELRRYPGQLRQTVQRIANDLTLTAAFADTVDMAEYLASEARKIPYTPYISGAGVMMDHLAGNTV</sequence>
<dbReference type="RefSeq" id="XP_041219136.1">
    <property type="nucleotide sequence ID" value="XM_041368261.1"/>
</dbReference>
<keyword evidence="2" id="KW-1185">Reference proteome</keyword>
<dbReference type="GeneID" id="64662559"/>
<organism evidence="1 2">
    <name type="scientific">Suillus fuscotomentosus</name>
    <dbReference type="NCBI Taxonomy" id="1912939"/>
    <lineage>
        <taxon>Eukaryota</taxon>
        <taxon>Fungi</taxon>
        <taxon>Dikarya</taxon>
        <taxon>Basidiomycota</taxon>
        <taxon>Agaricomycotina</taxon>
        <taxon>Agaricomycetes</taxon>
        <taxon>Agaricomycetidae</taxon>
        <taxon>Boletales</taxon>
        <taxon>Suillineae</taxon>
        <taxon>Suillaceae</taxon>
        <taxon>Suillus</taxon>
    </lineage>
</organism>